<evidence type="ECO:0000313" key="1">
    <source>
        <dbReference type="EMBL" id="GBC59724.1"/>
    </source>
</evidence>
<dbReference type="Proteomes" id="UP000288096">
    <property type="component" value="Unassembled WGS sequence"/>
</dbReference>
<protein>
    <recommendedName>
        <fullName evidence="3">Solute-binding protein family 3/N-terminal domain-containing protein</fullName>
    </recommendedName>
</protein>
<proteinExistence type="predicted"/>
<dbReference type="SUPFAM" id="SSF53850">
    <property type="entry name" value="Periplasmic binding protein-like II"/>
    <property type="match status" value="1"/>
</dbReference>
<organism evidence="1 2">
    <name type="scientific">Desulfonema ishimotonii</name>
    <dbReference type="NCBI Taxonomy" id="45657"/>
    <lineage>
        <taxon>Bacteria</taxon>
        <taxon>Pseudomonadati</taxon>
        <taxon>Thermodesulfobacteriota</taxon>
        <taxon>Desulfobacteria</taxon>
        <taxon>Desulfobacterales</taxon>
        <taxon>Desulfococcaceae</taxon>
        <taxon>Desulfonema</taxon>
    </lineage>
</organism>
<reference evidence="2" key="2">
    <citation type="submission" date="2019-01" db="EMBL/GenBank/DDBJ databases">
        <title>Genome sequence of Desulfonema ishimotonii strain Tokyo 01.</title>
        <authorList>
            <person name="Fukui M."/>
        </authorList>
    </citation>
    <scope>NUCLEOTIDE SEQUENCE [LARGE SCALE GENOMIC DNA]</scope>
    <source>
        <strain evidence="2">Tokyo 01</strain>
    </source>
</reference>
<reference evidence="2" key="1">
    <citation type="submission" date="2017-11" db="EMBL/GenBank/DDBJ databases">
        <authorList>
            <person name="Watanabe M."/>
            <person name="Kojima H."/>
        </authorList>
    </citation>
    <scope>NUCLEOTIDE SEQUENCE [LARGE SCALE GENOMIC DNA]</scope>
    <source>
        <strain evidence="2">Tokyo 01</strain>
    </source>
</reference>
<dbReference type="RefSeq" id="WP_124327214.1">
    <property type="nucleotide sequence ID" value="NZ_BEXT01000001.1"/>
</dbReference>
<accession>A0A401FRY3</accession>
<keyword evidence="2" id="KW-1185">Reference proteome</keyword>
<dbReference type="EMBL" id="BEXT01000001">
    <property type="protein sequence ID" value="GBC59724.1"/>
    <property type="molecule type" value="Genomic_DNA"/>
</dbReference>
<comment type="caution">
    <text evidence="1">The sequence shown here is derived from an EMBL/GenBank/DDBJ whole genome shotgun (WGS) entry which is preliminary data.</text>
</comment>
<dbReference type="AlphaFoldDB" id="A0A401FRY3"/>
<gene>
    <name evidence="1" type="ORF">DENIS_0665</name>
</gene>
<dbReference type="OrthoDB" id="547680at2"/>
<sequence length="305" mass="35655">MRLNSNIIVWFRLTVITALMLIFPPASDADEAMTVRYQDLPRYEYHTEIMKAAFERGREKFGPIRLEPILKEIPGQRVKDAMIAGKTGAEIVDIMVRPTDRDIEKKLTPIRIPLDRGLLGWRVFMIRQEDRKAFRAIRMEADLKKRILGQGSDWIDVKIYEHSGYTVKTAWELETLFRMLSAGRFDYLAFGVDEYLPLLEHYSKLYPNLAMADSLAIHYPFVRYFWTADTQKGKQLRERLTLGLEAMIADGSFDRIFIKYFGKALKEAKLGQRTVFHIENPILPDTLPLERRELWFSPGRFEKTN</sequence>
<evidence type="ECO:0000313" key="2">
    <source>
        <dbReference type="Proteomes" id="UP000288096"/>
    </source>
</evidence>
<evidence type="ECO:0008006" key="3">
    <source>
        <dbReference type="Google" id="ProtNLM"/>
    </source>
</evidence>
<name>A0A401FRY3_9BACT</name>
<dbReference type="Gene3D" id="3.40.190.10">
    <property type="entry name" value="Periplasmic binding protein-like II"/>
    <property type="match status" value="1"/>
</dbReference>